<keyword evidence="2" id="KW-0418">Kinase</keyword>
<evidence type="ECO:0000259" key="1">
    <source>
        <dbReference type="Pfam" id="PF01590"/>
    </source>
</evidence>
<keyword evidence="2" id="KW-0808">Transferase</keyword>
<dbReference type="InterPro" id="IPR029016">
    <property type="entry name" value="GAF-like_dom_sf"/>
</dbReference>
<sequence>MSIPTQINHYLQLSGLKEQFSFFDQAFTEKTTAYFQALQQHIADSHNAKVQWQYQVPELGEGGACSLFGVLDSEPYDLTAILGGQTSANHQALARLTKITEFYQQQSGLAWFGIYQARANLEQEMVLVKLSYFGAASRAEFPLNTEFAKISNNSTVGLTGQARVINDVAAYLQQGGEYYTCDPKVKAEACLPLFAQSGKIVGIIDAEDLKQQVFTAEALALLVAVCLSIPECLPAIA</sequence>
<reference evidence="2 3" key="1">
    <citation type="submission" date="2021-10" db="EMBL/GenBank/DDBJ databases">
        <title>Alishewanella koreense sp. nov. isolated from seawater of southwestern coast in South Korea and the proposal for the reclassification of Rheinheimera perlucida and Rheinheimera tuosuensis as Arsukibacterium perlucida and Arsukibacterium tuosuensis.</title>
        <authorList>
            <person name="Kim K.H."/>
            <person name="Ruan W."/>
            <person name="Kim K.R."/>
            <person name="Baek J.H."/>
            <person name="Jeon C.O."/>
        </authorList>
    </citation>
    <scope>NUCLEOTIDE SEQUENCE [LARGE SCALE GENOMIC DNA]</scope>
    <source>
        <strain evidence="2 3">16-MA</strain>
    </source>
</reference>
<dbReference type="Proteomes" id="UP000633814">
    <property type="component" value="Unassembled WGS sequence"/>
</dbReference>
<dbReference type="InterPro" id="IPR003018">
    <property type="entry name" value="GAF"/>
</dbReference>
<dbReference type="RefSeq" id="WP_226752033.1">
    <property type="nucleotide sequence ID" value="NZ_JAEINI020000012.1"/>
</dbReference>
<comment type="caution">
    <text evidence="2">The sequence shown here is derived from an EMBL/GenBank/DDBJ whole genome shotgun (WGS) entry which is preliminary data.</text>
</comment>
<dbReference type="GO" id="GO:0016301">
    <property type="term" value="F:kinase activity"/>
    <property type="evidence" value="ECO:0007669"/>
    <property type="project" value="UniProtKB-KW"/>
</dbReference>
<evidence type="ECO:0000313" key="3">
    <source>
        <dbReference type="Proteomes" id="UP000633814"/>
    </source>
</evidence>
<name>A0ABS8C6K7_9ALTE</name>
<gene>
    <name evidence="2" type="ORF">JAO78_014230</name>
</gene>
<dbReference type="Pfam" id="PF01590">
    <property type="entry name" value="GAF"/>
    <property type="match status" value="1"/>
</dbReference>
<keyword evidence="3" id="KW-1185">Reference proteome</keyword>
<dbReference type="SUPFAM" id="SSF55781">
    <property type="entry name" value="GAF domain-like"/>
    <property type="match status" value="1"/>
</dbReference>
<evidence type="ECO:0000313" key="2">
    <source>
        <dbReference type="EMBL" id="MCB5227972.1"/>
    </source>
</evidence>
<organism evidence="2 3">
    <name type="scientific">Alishewanella maricola</name>
    <dbReference type="NCBI Taxonomy" id="2795740"/>
    <lineage>
        <taxon>Bacteria</taxon>
        <taxon>Pseudomonadati</taxon>
        <taxon>Pseudomonadota</taxon>
        <taxon>Gammaproteobacteria</taxon>
        <taxon>Alteromonadales</taxon>
        <taxon>Alteromonadaceae</taxon>
        <taxon>Alishewanella</taxon>
    </lineage>
</organism>
<dbReference type="EMBL" id="JAEINI020000012">
    <property type="protein sequence ID" value="MCB5227972.1"/>
    <property type="molecule type" value="Genomic_DNA"/>
</dbReference>
<proteinExistence type="predicted"/>
<protein>
    <submittedName>
        <fullName evidence="2">Histidine kinase</fullName>
    </submittedName>
</protein>
<accession>A0ABS8C6K7</accession>
<feature type="domain" description="GAF" evidence="1">
    <location>
        <begin position="96"/>
        <end position="227"/>
    </location>
</feature>
<dbReference type="Gene3D" id="3.30.450.40">
    <property type="match status" value="1"/>
</dbReference>